<sequence length="268" mass="31624">MDTALEVLDLHSILTPINLKTIETKFNPYKNNQIYFEWYNFDYDSTFQNLQESGSDYTAYKSLKHKYNSGKKSLPWIMGFLNHDNVLFLQNIVTRHYPHIFDQYNKTIKAFQKETKLENTVKRVARELDNKMDENELQITNRILLERQGKYLTPQETQALIVKYNELVQKNYILNRKIHRLQQKITELTNDNEQFDTEKNSSKLLEIIEENINKVKLGSTIFVDSKKYLLLVFSQPCINCGNNQISKRTHIVDTIGFSVKCQIICHLC</sequence>
<name>A0ACA9NLF3_9GLOM</name>
<evidence type="ECO:0000313" key="1">
    <source>
        <dbReference type="EMBL" id="CAG8653933.1"/>
    </source>
</evidence>
<reference evidence="1" key="1">
    <citation type="submission" date="2021-06" db="EMBL/GenBank/DDBJ databases">
        <authorList>
            <person name="Kallberg Y."/>
            <person name="Tangrot J."/>
            <person name="Rosling A."/>
        </authorList>
    </citation>
    <scope>NUCLEOTIDE SEQUENCE</scope>
    <source>
        <strain evidence="1">IL203A</strain>
    </source>
</reference>
<gene>
    <name evidence="1" type="ORF">DHETER_LOCUS9431</name>
</gene>
<comment type="caution">
    <text evidence="1">The sequence shown here is derived from an EMBL/GenBank/DDBJ whole genome shotgun (WGS) entry which is preliminary data.</text>
</comment>
<evidence type="ECO:0000313" key="2">
    <source>
        <dbReference type="Proteomes" id="UP000789702"/>
    </source>
</evidence>
<protein>
    <submittedName>
        <fullName evidence="1">16532_t:CDS:1</fullName>
    </submittedName>
</protein>
<feature type="non-terminal residue" evidence="1">
    <location>
        <position position="268"/>
    </location>
</feature>
<dbReference type="EMBL" id="CAJVPU010016554">
    <property type="protein sequence ID" value="CAG8653933.1"/>
    <property type="molecule type" value="Genomic_DNA"/>
</dbReference>
<accession>A0ACA9NLF3</accession>
<dbReference type="Proteomes" id="UP000789702">
    <property type="component" value="Unassembled WGS sequence"/>
</dbReference>
<organism evidence="1 2">
    <name type="scientific">Dentiscutata heterogama</name>
    <dbReference type="NCBI Taxonomy" id="1316150"/>
    <lineage>
        <taxon>Eukaryota</taxon>
        <taxon>Fungi</taxon>
        <taxon>Fungi incertae sedis</taxon>
        <taxon>Mucoromycota</taxon>
        <taxon>Glomeromycotina</taxon>
        <taxon>Glomeromycetes</taxon>
        <taxon>Diversisporales</taxon>
        <taxon>Gigasporaceae</taxon>
        <taxon>Dentiscutata</taxon>
    </lineage>
</organism>
<keyword evidence="2" id="KW-1185">Reference proteome</keyword>
<proteinExistence type="predicted"/>